<keyword evidence="1" id="KW-0472">Membrane</keyword>
<evidence type="ECO:0000313" key="2">
    <source>
        <dbReference type="EMBL" id="ODM96761.1"/>
    </source>
</evidence>
<evidence type="ECO:0000256" key="1">
    <source>
        <dbReference type="SAM" id="Phobius"/>
    </source>
</evidence>
<keyword evidence="3" id="KW-1185">Reference proteome</keyword>
<proteinExistence type="predicted"/>
<reference evidence="2 3" key="1">
    <citation type="journal article" date="2016" name="Genome Biol. Evol.">
        <title>Gene Family Evolution Reflects Adaptation to Soil Environmental Stressors in the Genome of the Collembolan Orchesella cincta.</title>
        <authorList>
            <person name="Faddeeva-Vakhrusheva A."/>
            <person name="Derks M.F."/>
            <person name="Anvar S.Y."/>
            <person name="Agamennone V."/>
            <person name="Suring W."/>
            <person name="Smit S."/>
            <person name="van Straalen N.M."/>
            <person name="Roelofs D."/>
        </authorList>
    </citation>
    <scope>NUCLEOTIDE SEQUENCE [LARGE SCALE GENOMIC DNA]</scope>
    <source>
        <tissue evidence="2">Mixed pool</tissue>
    </source>
</reference>
<dbReference type="SUPFAM" id="SSF52047">
    <property type="entry name" value="RNI-like"/>
    <property type="match status" value="1"/>
</dbReference>
<evidence type="ECO:0000313" key="3">
    <source>
        <dbReference type="Proteomes" id="UP000094527"/>
    </source>
</evidence>
<keyword evidence="1" id="KW-1133">Transmembrane helix</keyword>
<name>A0A1D2MV24_ORCCI</name>
<protein>
    <submittedName>
        <fullName evidence="2">Uncharacterized protein</fullName>
    </submittedName>
</protein>
<dbReference type="Proteomes" id="UP000094527">
    <property type="component" value="Unassembled WGS sequence"/>
</dbReference>
<comment type="caution">
    <text evidence="2">The sequence shown here is derived from an EMBL/GenBank/DDBJ whole genome shotgun (WGS) entry which is preliminary data.</text>
</comment>
<gene>
    <name evidence="2" type="ORF">Ocin01_09920</name>
</gene>
<keyword evidence="1" id="KW-0812">Transmembrane</keyword>
<dbReference type="AlphaFoldDB" id="A0A1D2MV24"/>
<sequence>MRLFHPKNLYKSIYGCTKGAGRIKMKRTHSFCKAIYASILQFSRSISFKSRHVLPFAVKMEPTDNQPAGAELISLVLHYLNAEELRAARLWNTAVNQIITNDPKLLWAKNVIQIQIDALQTNAKLEWVRLRLLRLITLYNCPNFHIVKTSLLSSEALDFFQSSVRYQMKYLKITKCQMSTEVLLHILACTAKHLGHLEIRDFSQFVQSSGNLFPKERRGPNLSNLKTIILDNNAFSDDTQISSEGDDQVSLSFVKKVLEKSINLESIGLLGWNATSCHHYVKVLAALPPGNLDNVQTFSLSCNVDIALNIKSQYDFLRELQWIRLPNLTRLTIDCNLPLELATGLTGSMIEDFTKSLAILLEGATETLEMLELINCPVTNEVLRIGMNSFPNLSKVDTSGSMITKLDPNGNATPRYKIPLQRKPGKSPVKSQIRYAARLEETDGGTPESTRYEVYEILCGIILAAMLIHFGATSVFRPHFATMMEIVIS</sequence>
<organism evidence="2 3">
    <name type="scientific">Orchesella cincta</name>
    <name type="common">Springtail</name>
    <name type="synonym">Podura cincta</name>
    <dbReference type="NCBI Taxonomy" id="48709"/>
    <lineage>
        <taxon>Eukaryota</taxon>
        <taxon>Metazoa</taxon>
        <taxon>Ecdysozoa</taxon>
        <taxon>Arthropoda</taxon>
        <taxon>Hexapoda</taxon>
        <taxon>Collembola</taxon>
        <taxon>Entomobryomorpha</taxon>
        <taxon>Entomobryoidea</taxon>
        <taxon>Orchesellidae</taxon>
        <taxon>Orchesellinae</taxon>
        <taxon>Orchesella</taxon>
    </lineage>
</organism>
<dbReference type="InterPro" id="IPR032675">
    <property type="entry name" value="LRR_dom_sf"/>
</dbReference>
<dbReference type="EMBL" id="LJIJ01000505">
    <property type="protein sequence ID" value="ODM96761.1"/>
    <property type="molecule type" value="Genomic_DNA"/>
</dbReference>
<feature type="transmembrane region" description="Helical" evidence="1">
    <location>
        <begin position="454"/>
        <end position="476"/>
    </location>
</feature>
<accession>A0A1D2MV24</accession>
<dbReference type="Gene3D" id="3.80.10.10">
    <property type="entry name" value="Ribonuclease Inhibitor"/>
    <property type="match status" value="1"/>
</dbReference>